<organism evidence="1 2">
    <name type="scientific">Phocaeicola dorei</name>
    <dbReference type="NCBI Taxonomy" id="357276"/>
    <lineage>
        <taxon>Bacteria</taxon>
        <taxon>Pseudomonadati</taxon>
        <taxon>Bacteroidota</taxon>
        <taxon>Bacteroidia</taxon>
        <taxon>Bacteroidales</taxon>
        <taxon>Bacteroidaceae</taxon>
        <taxon>Phocaeicola</taxon>
    </lineage>
</organism>
<feature type="non-terminal residue" evidence="1">
    <location>
        <position position="1"/>
    </location>
</feature>
<dbReference type="Proteomes" id="UP000481700">
    <property type="component" value="Unassembled WGS sequence"/>
</dbReference>
<dbReference type="InterPro" id="IPR051394">
    <property type="entry name" value="Glutamate_Synthase"/>
</dbReference>
<dbReference type="EMBL" id="VVZV01000038">
    <property type="protein sequence ID" value="KAA5314242.1"/>
    <property type="molecule type" value="Genomic_DNA"/>
</dbReference>
<sequence length="113" mass="12035">TTSSHEEGCSRRWSLATHKFLGKNGKVCGVEVEQVEWIPGPDGGRPVMKPTGKVEVIEADLVLLAMGFLKPEHPQFAENVFVAGDAASGASLVVRAIASGRKAATDIDSYLNK</sequence>
<protein>
    <submittedName>
        <fullName evidence="1">Glutamate synthase</fullName>
    </submittedName>
</protein>
<accession>A0A6L3ILZ4</accession>
<dbReference type="PANTHER" id="PTHR43100">
    <property type="entry name" value="GLUTAMATE SYNTHASE [NADPH] SMALL CHAIN"/>
    <property type="match status" value="1"/>
</dbReference>
<name>A0A6L3ILZ4_9BACT</name>
<comment type="caution">
    <text evidence="1">The sequence shown here is derived from an EMBL/GenBank/DDBJ whole genome shotgun (WGS) entry which is preliminary data.</text>
</comment>
<reference evidence="1 2" key="1">
    <citation type="journal article" date="2019" name="Nat. Med.">
        <title>A library of human gut bacterial isolates paired with longitudinal multiomics data enables mechanistic microbiome research.</title>
        <authorList>
            <person name="Poyet M."/>
            <person name="Groussin M."/>
            <person name="Gibbons S.M."/>
            <person name="Avila-Pacheco J."/>
            <person name="Jiang X."/>
            <person name="Kearney S.M."/>
            <person name="Perrotta A.R."/>
            <person name="Berdy B."/>
            <person name="Zhao S."/>
            <person name="Lieberman T.D."/>
            <person name="Swanson P.K."/>
            <person name="Smith M."/>
            <person name="Roesemann S."/>
            <person name="Alexander J.E."/>
            <person name="Rich S.A."/>
            <person name="Livny J."/>
            <person name="Vlamakis H."/>
            <person name="Clish C."/>
            <person name="Bullock K."/>
            <person name="Deik A."/>
            <person name="Scott J."/>
            <person name="Pierce K.A."/>
            <person name="Xavier R.J."/>
            <person name="Alm E.J."/>
        </authorList>
    </citation>
    <scope>NUCLEOTIDE SEQUENCE [LARGE SCALE GENOMIC DNA]</scope>
    <source>
        <strain evidence="1 2">BIOML-A25</strain>
    </source>
</reference>
<dbReference type="SUPFAM" id="SSF51905">
    <property type="entry name" value="FAD/NAD(P)-binding domain"/>
    <property type="match status" value="1"/>
</dbReference>
<dbReference type="InterPro" id="IPR036188">
    <property type="entry name" value="FAD/NAD-bd_sf"/>
</dbReference>
<dbReference type="PANTHER" id="PTHR43100:SF1">
    <property type="entry name" value="GLUTAMATE SYNTHASE [NADPH] SMALL CHAIN"/>
    <property type="match status" value="1"/>
</dbReference>
<gene>
    <name evidence="1" type="ORF">F2Z07_21170</name>
</gene>
<evidence type="ECO:0000313" key="1">
    <source>
        <dbReference type="EMBL" id="KAA5314242.1"/>
    </source>
</evidence>
<dbReference type="AlphaFoldDB" id="A0A6L3ILZ4"/>
<evidence type="ECO:0000313" key="2">
    <source>
        <dbReference type="Proteomes" id="UP000481700"/>
    </source>
</evidence>
<proteinExistence type="predicted"/>
<dbReference type="Gene3D" id="3.50.50.60">
    <property type="entry name" value="FAD/NAD(P)-binding domain"/>
    <property type="match status" value="1"/>
</dbReference>